<feature type="region of interest" description="Disordered" evidence="1">
    <location>
        <begin position="186"/>
        <end position="236"/>
    </location>
</feature>
<reference evidence="2 3" key="1">
    <citation type="submission" date="2014-03" db="EMBL/GenBank/DDBJ databases">
        <title>Draft genome of the hookworm Oesophagostomum dentatum.</title>
        <authorList>
            <person name="Mitreva M."/>
        </authorList>
    </citation>
    <scope>NUCLEOTIDE SEQUENCE [LARGE SCALE GENOMIC DNA]</scope>
    <source>
        <strain evidence="2 3">OD-Hann</strain>
    </source>
</reference>
<dbReference type="PANTHER" id="PTHR31327">
    <property type="entry name" value="SPERM MEIOSIS PDZ DOMAIN CONTAINING PROTEINS-RELATED"/>
    <property type="match status" value="1"/>
</dbReference>
<dbReference type="InterPro" id="IPR036034">
    <property type="entry name" value="PDZ_sf"/>
</dbReference>
<evidence type="ECO:0008006" key="4">
    <source>
        <dbReference type="Google" id="ProtNLM"/>
    </source>
</evidence>
<evidence type="ECO:0000313" key="3">
    <source>
        <dbReference type="Proteomes" id="UP000053660"/>
    </source>
</evidence>
<organism evidence="2 3">
    <name type="scientific">Oesophagostomum dentatum</name>
    <name type="common">Nodular worm</name>
    <dbReference type="NCBI Taxonomy" id="61180"/>
    <lineage>
        <taxon>Eukaryota</taxon>
        <taxon>Metazoa</taxon>
        <taxon>Ecdysozoa</taxon>
        <taxon>Nematoda</taxon>
        <taxon>Chromadorea</taxon>
        <taxon>Rhabditida</taxon>
        <taxon>Rhabditina</taxon>
        <taxon>Rhabditomorpha</taxon>
        <taxon>Strongyloidea</taxon>
        <taxon>Strongylidae</taxon>
        <taxon>Oesophagostomum</taxon>
    </lineage>
</organism>
<dbReference type="EMBL" id="KN556276">
    <property type="protein sequence ID" value="KHJ88201.1"/>
    <property type="molecule type" value="Genomic_DNA"/>
</dbReference>
<dbReference type="Proteomes" id="UP000053660">
    <property type="component" value="Unassembled WGS sequence"/>
</dbReference>
<evidence type="ECO:0000313" key="2">
    <source>
        <dbReference type="EMBL" id="KHJ88201.1"/>
    </source>
</evidence>
<dbReference type="OrthoDB" id="5865737at2759"/>
<dbReference type="InterPro" id="IPR040264">
    <property type="entry name" value="T15H9.4-like"/>
</dbReference>
<name>A0A0B1SWE1_OESDE</name>
<feature type="compositionally biased region" description="Basic and acidic residues" evidence="1">
    <location>
        <begin position="186"/>
        <end position="203"/>
    </location>
</feature>
<keyword evidence="3" id="KW-1185">Reference proteome</keyword>
<evidence type="ECO:0000256" key="1">
    <source>
        <dbReference type="SAM" id="MobiDB-lite"/>
    </source>
</evidence>
<accession>A0A0B1SWE1</accession>
<protein>
    <recommendedName>
        <fullName evidence="4">PDZ domain-containing protein</fullName>
    </recommendedName>
</protein>
<sequence>MPTRQSSMKCDVTQQDADILEEPSNKMASMQKIPPGRDKNIIKKKGFKYGLVRIDYVKGRRVGLGIKTHKDQVIVSKSEKDTLCGNRIKRLDRIIDVNGTEVADRDVCKEMLLKSLQKTYTVTLVIERPVEKEAVSAMEAFLAEAGGQSAASSPTRDLNLRLKRVEGINLLKKVRSSLTANKIEVERKTGGQSMDRDKAREIQKNSQNDNLGRAMNARQAAPEPTAPSPAKKGSKFKAILALKQKS</sequence>
<gene>
    <name evidence="2" type="ORF">OESDEN_12008</name>
</gene>
<dbReference type="SUPFAM" id="SSF50156">
    <property type="entry name" value="PDZ domain-like"/>
    <property type="match status" value="1"/>
</dbReference>
<dbReference type="AlphaFoldDB" id="A0A0B1SWE1"/>
<proteinExistence type="predicted"/>